<reference evidence="2" key="1">
    <citation type="submission" date="2023-07" db="EMBL/GenBank/DDBJ databases">
        <authorList>
            <consortium name="CYATHOMIX"/>
        </authorList>
    </citation>
    <scope>NUCLEOTIDE SEQUENCE</scope>
    <source>
        <strain evidence="2">N/A</strain>
    </source>
</reference>
<comment type="caution">
    <text evidence="2">The sequence shown here is derived from an EMBL/GenBank/DDBJ whole genome shotgun (WGS) entry which is preliminary data.</text>
</comment>
<evidence type="ECO:0000313" key="2">
    <source>
        <dbReference type="EMBL" id="CAJ0591476.1"/>
    </source>
</evidence>
<dbReference type="AlphaFoldDB" id="A0AA36DPL8"/>
<feature type="signal peptide" evidence="1">
    <location>
        <begin position="1"/>
        <end position="19"/>
    </location>
</feature>
<dbReference type="EMBL" id="CATQJL010000001">
    <property type="protein sequence ID" value="CAJ0591476.1"/>
    <property type="molecule type" value="Genomic_DNA"/>
</dbReference>
<keyword evidence="3" id="KW-1185">Reference proteome</keyword>
<organism evidence="2 3">
    <name type="scientific">Cylicocyclus nassatus</name>
    <name type="common">Nematode worm</name>
    <dbReference type="NCBI Taxonomy" id="53992"/>
    <lineage>
        <taxon>Eukaryota</taxon>
        <taxon>Metazoa</taxon>
        <taxon>Ecdysozoa</taxon>
        <taxon>Nematoda</taxon>
        <taxon>Chromadorea</taxon>
        <taxon>Rhabditida</taxon>
        <taxon>Rhabditina</taxon>
        <taxon>Rhabditomorpha</taxon>
        <taxon>Strongyloidea</taxon>
        <taxon>Strongylidae</taxon>
        <taxon>Cylicocyclus</taxon>
    </lineage>
</organism>
<sequence length="286" mass="33281">MGTQLEMLFYCLLIVPALTQDRYVDCNGGRKFVAKKWMDDTKDALQKVCMDAGWNKINENLTYSPILDCILQLEWAKGDKRDYYHVQHWKPHQAITGNIPKENALELMKELRWQARRWFKDLLCAFLNFGLKSSELAQRRRISPKVGTNRITFDLRGVFPPKSVVIHGIPELSGEKRPSERQVDVEMKVTEILDVLGVEARPSAIFRMGRATEGKPRLTKVTLPSRSHCLAVLSKARLLRNNHKYKNIFIRPSQTVEERRRDFELRKEAREKNQALSQKNIHGIQR</sequence>
<protein>
    <submittedName>
        <fullName evidence="2">Uncharacterized protein</fullName>
    </submittedName>
</protein>
<evidence type="ECO:0000313" key="3">
    <source>
        <dbReference type="Proteomes" id="UP001176961"/>
    </source>
</evidence>
<accession>A0AA36DPL8</accession>
<name>A0AA36DPL8_CYLNA</name>
<evidence type="ECO:0000256" key="1">
    <source>
        <dbReference type="SAM" id="SignalP"/>
    </source>
</evidence>
<gene>
    <name evidence="2" type="ORF">CYNAS_LOCUS3459</name>
</gene>
<proteinExistence type="predicted"/>
<feature type="chain" id="PRO_5041273632" evidence="1">
    <location>
        <begin position="20"/>
        <end position="286"/>
    </location>
</feature>
<dbReference type="Proteomes" id="UP001176961">
    <property type="component" value="Unassembled WGS sequence"/>
</dbReference>
<keyword evidence="1" id="KW-0732">Signal</keyword>